<feature type="compositionally biased region" description="Basic and acidic residues" evidence="1">
    <location>
        <begin position="92"/>
        <end position="106"/>
    </location>
</feature>
<protein>
    <submittedName>
        <fullName evidence="2">Uncharacterized protein</fullName>
    </submittedName>
</protein>
<evidence type="ECO:0000256" key="1">
    <source>
        <dbReference type="SAM" id="MobiDB-lite"/>
    </source>
</evidence>
<dbReference type="AlphaFoldDB" id="A0A285VFR6"/>
<feature type="region of interest" description="Disordered" evidence="1">
    <location>
        <begin position="87"/>
        <end position="106"/>
    </location>
</feature>
<keyword evidence="3" id="KW-1185">Reference proteome</keyword>
<reference evidence="3" key="1">
    <citation type="submission" date="2017-08" db="EMBL/GenBank/DDBJ databases">
        <authorList>
            <person name="Varghese N."/>
            <person name="Submissions S."/>
        </authorList>
    </citation>
    <scope>NUCLEOTIDE SEQUENCE [LARGE SCALE GENOMIC DNA]</scope>
    <source>
        <strain evidence="3">DSM 4725</strain>
    </source>
</reference>
<dbReference type="RefSeq" id="WP_097196969.1">
    <property type="nucleotide sequence ID" value="NZ_OBQI01000007.1"/>
</dbReference>
<name>A0A285VFR6_9ACTN</name>
<accession>A0A285VFR6</accession>
<evidence type="ECO:0000313" key="2">
    <source>
        <dbReference type="EMBL" id="SOC52935.1"/>
    </source>
</evidence>
<sequence>MEYLLRTRLYLYSLGLWLLRAARLLLWCLMTGSLAMGTAWTGRPAVLTDWLAAGPPTWRRPGRQQIMIALEAARGVAAMESWIRAGCPSAADRPERDRTERPNTSD</sequence>
<proteinExistence type="predicted"/>
<gene>
    <name evidence="2" type="ORF">SAMN05660748_4250</name>
</gene>
<dbReference type="Proteomes" id="UP000219435">
    <property type="component" value="Unassembled WGS sequence"/>
</dbReference>
<evidence type="ECO:0000313" key="3">
    <source>
        <dbReference type="Proteomes" id="UP000219435"/>
    </source>
</evidence>
<dbReference type="EMBL" id="OBQI01000007">
    <property type="protein sequence ID" value="SOC52935.1"/>
    <property type="molecule type" value="Genomic_DNA"/>
</dbReference>
<organism evidence="2 3">
    <name type="scientific">Blastococcus aggregatus</name>
    <dbReference type="NCBI Taxonomy" id="38502"/>
    <lineage>
        <taxon>Bacteria</taxon>
        <taxon>Bacillati</taxon>
        <taxon>Actinomycetota</taxon>
        <taxon>Actinomycetes</taxon>
        <taxon>Geodermatophilales</taxon>
        <taxon>Geodermatophilaceae</taxon>
        <taxon>Blastococcus</taxon>
    </lineage>
</organism>
<dbReference type="OrthoDB" id="5193755at2"/>